<keyword evidence="4 5" id="KW-0574">Periplasm</keyword>
<keyword evidence="8" id="KW-1185">Reference proteome</keyword>
<evidence type="ECO:0000313" key="8">
    <source>
        <dbReference type="Proteomes" id="UP001330434"/>
    </source>
</evidence>
<feature type="signal peptide" evidence="5">
    <location>
        <begin position="1"/>
        <end position="19"/>
    </location>
</feature>
<keyword evidence="5" id="KW-0131">Cell cycle</keyword>
<dbReference type="NCBIfam" id="TIGR02800">
    <property type="entry name" value="propeller_TolB"/>
    <property type="match status" value="1"/>
</dbReference>
<dbReference type="InterPro" id="IPR007195">
    <property type="entry name" value="TolB_N"/>
</dbReference>
<dbReference type="Pfam" id="PF07676">
    <property type="entry name" value="PD40"/>
    <property type="match status" value="4"/>
</dbReference>
<dbReference type="SUPFAM" id="SSF69304">
    <property type="entry name" value="Tricorn protease N-terminal domain"/>
    <property type="match status" value="1"/>
</dbReference>
<accession>A0ABZ2C4W5</accession>
<evidence type="ECO:0000256" key="1">
    <source>
        <dbReference type="ARBA" id="ARBA00004418"/>
    </source>
</evidence>
<dbReference type="Proteomes" id="UP001330434">
    <property type="component" value="Chromosome"/>
</dbReference>
<evidence type="ECO:0000256" key="5">
    <source>
        <dbReference type="HAMAP-Rule" id="MF_00671"/>
    </source>
</evidence>
<dbReference type="PANTHER" id="PTHR36842">
    <property type="entry name" value="PROTEIN TOLB HOMOLOG"/>
    <property type="match status" value="1"/>
</dbReference>
<dbReference type="HAMAP" id="MF_00671">
    <property type="entry name" value="TolB"/>
    <property type="match status" value="1"/>
</dbReference>
<evidence type="ECO:0000256" key="3">
    <source>
        <dbReference type="ARBA" id="ARBA00022729"/>
    </source>
</evidence>
<evidence type="ECO:0000313" key="7">
    <source>
        <dbReference type="EMBL" id="WVX66480.1"/>
    </source>
</evidence>
<gene>
    <name evidence="5" type="primary">tolB</name>
    <name evidence="7" type="ORF">Bealeia1_00658</name>
</gene>
<evidence type="ECO:0000256" key="2">
    <source>
        <dbReference type="ARBA" id="ARBA00009820"/>
    </source>
</evidence>
<dbReference type="InterPro" id="IPR011659">
    <property type="entry name" value="WD40"/>
</dbReference>
<comment type="similarity">
    <text evidence="2 5">Belongs to the TolB family.</text>
</comment>
<dbReference type="PANTHER" id="PTHR36842:SF1">
    <property type="entry name" value="PROTEIN TOLB"/>
    <property type="match status" value="1"/>
</dbReference>
<comment type="function">
    <text evidence="5">Part of the Tol-Pal system, which plays a role in outer membrane invagination during cell division and is important for maintaining outer membrane integrity.</text>
</comment>
<dbReference type="SUPFAM" id="SSF52964">
    <property type="entry name" value="TolB, N-terminal domain"/>
    <property type="match status" value="1"/>
</dbReference>
<evidence type="ECO:0000256" key="4">
    <source>
        <dbReference type="ARBA" id="ARBA00022764"/>
    </source>
</evidence>
<dbReference type="EMBL" id="CP133270">
    <property type="protein sequence ID" value="WVX66480.1"/>
    <property type="molecule type" value="Genomic_DNA"/>
</dbReference>
<dbReference type="Gene3D" id="3.40.50.10070">
    <property type="entry name" value="TolB, N-terminal domain"/>
    <property type="match status" value="1"/>
</dbReference>
<keyword evidence="3 5" id="KW-0732">Signal</keyword>
<sequence precursor="true">MKKFLLAFSVLFVSLSSLKAELTIDITEGGRAPVPIAITDFSKGSDPSLANVASQISEVVSADLARSGLFKLVNPQAYIQTSDQVMQQPDFGGWKVINTEALVGGSLKKEGGQMRVDFRLFDVYTQSQLAGLSLASDQNNWRRLAHKIADTIYERITGDKGYFDTRIVYIHQKGRSKDVQYRLAIMDQDGENHQFLTSGQSIVLTPRFSPDGKQVVYLDYGKDNKKPNLYLFDLQTGKNQSLGSFPGLKMSPRFAPDGKTLLLSVADKGVTSLYSMDLSNRKISRLTKSTGSIDVSPCYSPDGSQIVFTSDRGGKPKLYLMNAGGSEPQRISFGEGLYFTPVWSPRGDLIAFTKQVPGGFYVGVMRPDGSGERMLAQDYLVEGPTWSPNGRVLLYTRQSHNRAPVKLFAVDVTGFNEYEVATPGDATYGSWSPLID</sequence>
<comment type="subcellular location">
    <subcellularLocation>
        <location evidence="1 5">Periplasm</location>
    </subcellularLocation>
</comment>
<comment type="subunit">
    <text evidence="5">The Tol-Pal system is composed of five core proteins: the inner membrane proteins TolA, TolQ and TolR, the periplasmic protein TolB and the outer membrane protein Pal. They form a network linking the inner and outer membranes and the peptidoglycan layer.</text>
</comment>
<protein>
    <recommendedName>
        <fullName evidence="5">Tol-Pal system protein TolB</fullName>
    </recommendedName>
</protein>
<keyword evidence="5" id="KW-0132">Cell division</keyword>
<feature type="chain" id="PRO_5044930375" description="Tol-Pal system protein TolB" evidence="5">
    <location>
        <begin position="20"/>
        <end position="436"/>
    </location>
</feature>
<feature type="domain" description="TolB N-terminal" evidence="6">
    <location>
        <begin position="22"/>
        <end position="129"/>
    </location>
</feature>
<organism evidence="7 8">
    <name type="scientific">Candidatus Bealeia paramacronuclearis</name>
    <dbReference type="NCBI Taxonomy" id="1921001"/>
    <lineage>
        <taxon>Bacteria</taxon>
        <taxon>Pseudomonadati</taxon>
        <taxon>Pseudomonadota</taxon>
        <taxon>Alphaproteobacteria</taxon>
        <taxon>Holosporales</taxon>
        <taxon>Holosporaceae</taxon>
        <taxon>Candidatus Bealeia</taxon>
    </lineage>
</organism>
<proteinExistence type="inferred from homology"/>
<evidence type="ECO:0000259" key="6">
    <source>
        <dbReference type="Pfam" id="PF04052"/>
    </source>
</evidence>
<dbReference type="Pfam" id="PF04052">
    <property type="entry name" value="TolB_N"/>
    <property type="match status" value="1"/>
</dbReference>
<dbReference type="InterPro" id="IPR011042">
    <property type="entry name" value="6-blade_b-propeller_TolB-like"/>
</dbReference>
<reference evidence="7 8" key="1">
    <citation type="journal article" date="2024" name="Environ. Microbiol.">
        <title>Novel evolutionary insights on the interactions of the Holosporales (Alphaproteobacteria) with eukaryotic hosts from comparative genomics.</title>
        <authorList>
            <person name="Giovannini M."/>
            <person name="Petroni G."/>
            <person name="Castelli M."/>
        </authorList>
    </citation>
    <scope>NUCLEOTIDE SEQUENCE [LARGE SCALE GENOMIC DNA]</scope>
    <source>
        <strain evidence="7 8">US_Bl 15I1</strain>
    </source>
</reference>
<dbReference type="InterPro" id="IPR014167">
    <property type="entry name" value="Tol-Pal_TolB"/>
</dbReference>
<name>A0ABZ2C4W5_9PROT</name>
<dbReference type="RefSeq" id="WP_331255343.1">
    <property type="nucleotide sequence ID" value="NZ_CP133270.1"/>
</dbReference>
<dbReference type="Gene3D" id="2.120.10.30">
    <property type="entry name" value="TolB, C-terminal domain"/>
    <property type="match status" value="1"/>
</dbReference>